<sequence>MSNQIELRHLRYFMALCEVLNFHKAAEQLHISQPGLSRQIQQLEFHLGTALFIRNRREVRLTEAGKYLREQLLPSLNRLEYLLEQSRRIGQGQTGEIRIGFLGSAMQEVIPRLLLDLRESFPDIHTSLEELSNRSQVRALLEERLDLGFVRLRELPPELEAIPVVRETFSLVVPEDHPIGPDSFRTIAQFAGQPFILFPPAYSPEYYQTVWSICEDAGFQPEVTHKSVHAHTIFKLVANGMGVSIVPTSLQYGFDLKIRFLELKDIPQRAVLYGIWKKGTHNRALEHCMDRLRLHQAKD</sequence>
<dbReference type="Pfam" id="PF03466">
    <property type="entry name" value="LysR_substrate"/>
    <property type="match status" value="1"/>
</dbReference>
<evidence type="ECO:0000313" key="6">
    <source>
        <dbReference type="EMBL" id="MCO5724949.1"/>
    </source>
</evidence>
<organism evidence="6 7">
    <name type="scientific">Robiginitalea marina</name>
    <dbReference type="NCBI Taxonomy" id="2954105"/>
    <lineage>
        <taxon>Bacteria</taxon>
        <taxon>Pseudomonadati</taxon>
        <taxon>Bacteroidota</taxon>
        <taxon>Flavobacteriia</taxon>
        <taxon>Flavobacteriales</taxon>
        <taxon>Flavobacteriaceae</taxon>
        <taxon>Robiginitalea</taxon>
    </lineage>
</organism>
<dbReference type="Gene3D" id="3.40.190.10">
    <property type="entry name" value="Periplasmic binding protein-like II"/>
    <property type="match status" value="2"/>
</dbReference>
<dbReference type="PROSITE" id="PS50931">
    <property type="entry name" value="HTH_LYSR"/>
    <property type="match status" value="1"/>
</dbReference>
<dbReference type="SUPFAM" id="SSF53850">
    <property type="entry name" value="Periplasmic binding protein-like II"/>
    <property type="match status" value="1"/>
</dbReference>
<evidence type="ECO:0000256" key="3">
    <source>
        <dbReference type="ARBA" id="ARBA00023125"/>
    </source>
</evidence>
<evidence type="ECO:0000256" key="2">
    <source>
        <dbReference type="ARBA" id="ARBA00023015"/>
    </source>
</evidence>
<dbReference type="InterPro" id="IPR000847">
    <property type="entry name" value="LysR_HTH_N"/>
</dbReference>
<dbReference type="Pfam" id="PF00126">
    <property type="entry name" value="HTH_1"/>
    <property type="match status" value="1"/>
</dbReference>
<keyword evidence="2" id="KW-0805">Transcription regulation</keyword>
<protein>
    <submittedName>
        <fullName evidence="6">LysR substrate-binding domain-containing protein</fullName>
    </submittedName>
</protein>
<keyword evidence="7" id="KW-1185">Reference proteome</keyword>
<keyword evidence="4" id="KW-0804">Transcription</keyword>
<feature type="domain" description="HTH lysR-type" evidence="5">
    <location>
        <begin position="5"/>
        <end position="62"/>
    </location>
</feature>
<evidence type="ECO:0000259" key="5">
    <source>
        <dbReference type="PROSITE" id="PS50931"/>
    </source>
</evidence>
<dbReference type="Proteomes" id="UP001206312">
    <property type="component" value="Unassembled WGS sequence"/>
</dbReference>
<proteinExistence type="inferred from homology"/>
<dbReference type="EMBL" id="JAMXIB010000006">
    <property type="protein sequence ID" value="MCO5724949.1"/>
    <property type="molecule type" value="Genomic_DNA"/>
</dbReference>
<comment type="caution">
    <text evidence="6">The sequence shown here is derived from an EMBL/GenBank/DDBJ whole genome shotgun (WGS) entry which is preliminary data.</text>
</comment>
<evidence type="ECO:0000313" key="7">
    <source>
        <dbReference type="Proteomes" id="UP001206312"/>
    </source>
</evidence>
<dbReference type="Gene3D" id="1.10.10.10">
    <property type="entry name" value="Winged helix-like DNA-binding domain superfamily/Winged helix DNA-binding domain"/>
    <property type="match status" value="1"/>
</dbReference>
<comment type="similarity">
    <text evidence="1">Belongs to the LysR transcriptional regulatory family.</text>
</comment>
<dbReference type="RefSeq" id="WP_252741328.1">
    <property type="nucleotide sequence ID" value="NZ_JAMXIB010000006.1"/>
</dbReference>
<dbReference type="PANTHER" id="PTHR30346:SF17">
    <property type="entry name" value="LYSR FAMILY TRANSCRIPTIONAL REGULATOR"/>
    <property type="match status" value="1"/>
</dbReference>
<gene>
    <name evidence="6" type="ORF">NG653_08795</name>
</gene>
<dbReference type="InterPro" id="IPR036388">
    <property type="entry name" value="WH-like_DNA-bd_sf"/>
</dbReference>
<evidence type="ECO:0000256" key="1">
    <source>
        <dbReference type="ARBA" id="ARBA00009437"/>
    </source>
</evidence>
<dbReference type="InterPro" id="IPR005119">
    <property type="entry name" value="LysR_subst-bd"/>
</dbReference>
<accession>A0ABT1AZ34</accession>
<name>A0ABT1AZ34_9FLAO</name>
<dbReference type="SUPFAM" id="SSF46785">
    <property type="entry name" value="Winged helix' DNA-binding domain"/>
    <property type="match status" value="1"/>
</dbReference>
<dbReference type="InterPro" id="IPR036390">
    <property type="entry name" value="WH_DNA-bd_sf"/>
</dbReference>
<dbReference type="PANTHER" id="PTHR30346">
    <property type="entry name" value="TRANSCRIPTIONAL DUAL REGULATOR HCAR-RELATED"/>
    <property type="match status" value="1"/>
</dbReference>
<evidence type="ECO:0000256" key="4">
    <source>
        <dbReference type="ARBA" id="ARBA00023163"/>
    </source>
</evidence>
<reference evidence="6 7" key="1">
    <citation type="submission" date="2022-06" db="EMBL/GenBank/DDBJ databases">
        <authorList>
            <person name="Xuan X."/>
        </authorList>
    </citation>
    <scope>NUCLEOTIDE SEQUENCE [LARGE SCALE GENOMIC DNA]</scope>
    <source>
        <strain evidence="6 7">2V75</strain>
    </source>
</reference>
<dbReference type="PRINTS" id="PR00039">
    <property type="entry name" value="HTHLYSR"/>
</dbReference>
<keyword evidence="3" id="KW-0238">DNA-binding</keyword>